<gene>
    <name evidence="11" type="ORF">PPROV_000094200</name>
</gene>
<dbReference type="AlphaFoldDB" id="A0A830H555"/>
<dbReference type="InterPro" id="IPR019801">
    <property type="entry name" value="Glyco_hydro_35_CS"/>
</dbReference>
<dbReference type="EMBL" id="BNJQ01000002">
    <property type="protein sequence ID" value="GHP02185.1"/>
    <property type="molecule type" value="Genomic_DNA"/>
</dbReference>
<dbReference type="Gene3D" id="3.20.20.80">
    <property type="entry name" value="Glycosidases"/>
    <property type="match status" value="1"/>
</dbReference>
<evidence type="ECO:0000259" key="8">
    <source>
        <dbReference type="Pfam" id="PF01301"/>
    </source>
</evidence>
<evidence type="ECO:0000256" key="6">
    <source>
        <dbReference type="RuleBase" id="RU000675"/>
    </source>
</evidence>
<dbReference type="InterPro" id="IPR031330">
    <property type="entry name" value="Gly_Hdrlase_35_cat"/>
</dbReference>
<dbReference type="GO" id="GO:0004565">
    <property type="term" value="F:beta-galactosidase activity"/>
    <property type="evidence" value="ECO:0007669"/>
    <property type="project" value="UniProtKB-EC"/>
</dbReference>
<dbReference type="Pfam" id="PF21467">
    <property type="entry name" value="BetaGal_gal-bd"/>
    <property type="match status" value="1"/>
</dbReference>
<proteinExistence type="inferred from homology"/>
<dbReference type="PRINTS" id="PR00742">
    <property type="entry name" value="GLHYDRLASE35"/>
</dbReference>
<keyword evidence="12" id="KW-1185">Reference proteome</keyword>
<dbReference type="Gene3D" id="2.60.120.260">
    <property type="entry name" value="Galactose-binding domain-like"/>
    <property type="match status" value="3"/>
</dbReference>
<dbReference type="EC" id="3.2.1.23" evidence="3 6"/>
<dbReference type="InterPro" id="IPR048912">
    <property type="entry name" value="BetaGal1-like_ABD1"/>
</dbReference>
<evidence type="ECO:0000256" key="7">
    <source>
        <dbReference type="RuleBase" id="RU003679"/>
    </source>
</evidence>
<dbReference type="Pfam" id="PF01301">
    <property type="entry name" value="Glyco_hydro_35"/>
    <property type="match status" value="1"/>
</dbReference>
<comment type="caution">
    <text evidence="11">The sequence shown here is derived from an EMBL/GenBank/DDBJ whole genome shotgun (WGS) entry which is preliminary data.</text>
</comment>
<comment type="catalytic activity">
    <reaction evidence="1 6">
        <text>Hydrolysis of terminal non-reducing beta-D-galactose residues in beta-D-galactosides.</text>
        <dbReference type="EC" id="3.2.1.23"/>
    </reaction>
</comment>
<organism evidence="11 12">
    <name type="scientific">Pycnococcus provasolii</name>
    <dbReference type="NCBI Taxonomy" id="41880"/>
    <lineage>
        <taxon>Eukaryota</taxon>
        <taxon>Viridiplantae</taxon>
        <taxon>Chlorophyta</taxon>
        <taxon>Pseudoscourfieldiophyceae</taxon>
        <taxon>Pseudoscourfieldiales</taxon>
        <taxon>Pycnococcaceae</taxon>
        <taxon>Pycnococcus</taxon>
    </lineage>
</organism>
<dbReference type="Pfam" id="PF21317">
    <property type="entry name" value="BetaGal_ABD_1"/>
    <property type="match status" value="1"/>
</dbReference>
<sequence length="783" mass="86956">MGKRRDTALHTFPCSFFLLVFVFPPGSPIWARSLLIGAMTCASSCVWRRFVFIAVLAYSLYWEPNAALAADERPRRLTYNAGKFVLDNKQLQVKSGSVHYWRVHETKYDAVFEAAKAMGLNTIDTYVPWFMHQPTSNATFDFDGPLLNLGKFLDTAATHGLHVMLRVGPYVCAEVDLGGLPSWLLSDDTMRLRSTHGAFLQAVRTFWDELVPKYVVPRLSTRGGPIIAVQVENEYGNHAGALREDGTPNPDGQAYLETLRRMLVDDYAVDVLLFTSDGASVEQQIAGGFQDASKGVIRTVNFGPHVTQATAEDCLAVLDAVQSADVPKMVAELWVGWFDHWGERHHVVPHTALLSPMRHLMSKGVSFNLYMFMGGTNFGLTSGANYFRSYYPTTTSYDYDAPLDESARRRTAKFDAIAALIRDDGEPPPPPSTAESSGGIPVRAYGSVVVDGRLSLLDCPSVWPRGTNGKAPLTQEAIGQRYGWTLYRVVVPESKKGILEVADMRDRMQMWVLGSNVTGSFDTSPLHTHMLQNGGVTAEQEVELSHRVRAPDDRTIGRTVHRKDGVDRSTGRATSRLQLSLHVPHGGGKLELFVENRGRVNMGRGMHESKGISQYIKLHRRTIRNVTTIPFEIDGGFVSSLKDSSCWTVEGEESSNHKPTPELPEGGQGVPAFYRGSMHIPEGDVIGDTYLNMSHWRRGVVFVNGFALGRYSEEGPLSTLFVPAALLHEGSNEILVFEQHAHVDNMRELGYYDIKTRARPRRVTFVASHVPVSDNEANQRDEL</sequence>
<dbReference type="SUPFAM" id="SSF49785">
    <property type="entry name" value="Galactose-binding domain-like"/>
    <property type="match status" value="1"/>
</dbReference>
<evidence type="ECO:0000256" key="3">
    <source>
        <dbReference type="ARBA" id="ARBA00012756"/>
    </source>
</evidence>
<evidence type="ECO:0000313" key="11">
    <source>
        <dbReference type="EMBL" id="GHP02185.1"/>
    </source>
</evidence>
<dbReference type="InterPro" id="IPR048913">
    <property type="entry name" value="BetaGal_gal-bd"/>
</dbReference>
<keyword evidence="5 6" id="KW-0326">Glycosidase</keyword>
<evidence type="ECO:0000256" key="1">
    <source>
        <dbReference type="ARBA" id="ARBA00001412"/>
    </source>
</evidence>
<evidence type="ECO:0000313" key="12">
    <source>
        <dbReference type="Proteomes" id="UP000660262"/>
    </source>
</evidence>
<comment type="similarity">
    <text evidence="2 7">Belongs to the glycosyl hydrolase 35 family.</text>
</comment>
<dbReference type="InterPro" id="IPR008979">
    <property type="entry name" value="Galactose-bd-like_sf"/>
</dbReference>
<dbReference type="OrthoDB" id="505634at2759"/>
<reference evidence="11" key="1">
    <citation type="submission" date="2020-10" db="EMBL/GenBank/DDBJ databases">
        <title>Unveiling of a novel bifunctional photoreceptor, Dualchrome1, isolated from a cosmopolitan green alga.</title>
        <authorList>
            <person name="Suzuki S."/>
            <person name="Kawachi M."/>
        </authorList>
    </citation>
    <scope>NUCLEOTIDE SEQUENCE</scope>
    <source>
        <strain evidence="11">NIES 2893</strain>
    </source>
</reference>
<dbReference type="InterPro" id="IPR001944">
    <property type="entry name" value="Glycoside_Hdrlase_35"/>
</dbReference>
<dbReference type="Proteomes" id="UP000660262">
    <property type="component" value="Unassembled WGS sequence"/>
</dbReference>
<evidence type="ECO:0000256" key="5">
    <source>
        <dbReference type="ARBA" id="ARBA00023295"/>
    </source>
</evidence>
<feature type="domain" description="Beta-galactosidase galactose-binding" evidence="10">
    <location>
        <begin position="671"/>
        <end position="732"/>
    </location>
</feature>
<keyword evidence="4 6" id="KW-0378">Hydrolase</keyword>
<feature type="domain" description="Glycoside hydrolase 35 catalytic" evidence="8">
    <location>
        <begin position="83"/>
        <end position="421"/>
    </location>
</feature>
<dbReference type="PANTHER" id="PTHR23421">
    <property type="entry name" value="BETA-GALACTOSIDASE RELATED"/>
    <property type="match status" value="1"/>
</dbReference>
<dbReference type="InterPro" id="IPR017853">
    <property type="entry name" value="GH"/>
</dbReference>
<evidence type="ECO:0000256" key="2">
    <source>
        <dbReference type="ARBA" id="ARBA00009809"/>
    </source>
</evidence>
<protein>
    <recommendedName>
        <fullName evidence="3 6">Beta-galactosidase</fullName>
        <ecNumber evidence="3 6">3.2.1.23</ecNumber>
    </recommendedName>
</protein>
<feature type="domain" description="Beta-galactosidase 1-like first all-beta" evidence="9">
    <location>
        <begin position="576"/>
        <end position="630"/>
    </location>
</feature>
<evidence type="ECO:0000256" key="4">
    <source>
        <dbReference type="ARBA" id="ARBA00022801"/>
    </source>
</evidence>
<dbReference type="PROSITE" id="PS01182">
    <property type="entry name" value="GLYCOSYL_HYDROL_F35"/>
    <property type="match status" value="1"/>
</dbReference>
<accession>A0A830H555</accession>
<dbReference type="SUPFAM" id="SSF51445">
    <property type="entry name" value="(Trans)glycosidases"/>
    <property type="match status" value="1"/>
</dbReference>
<evidence type="ECO:0000259" key="10">
    <source>
        <dbReference type="Pfam" id="PF21467"/>
    </source>
</evidence>
<dbReference type="GO" id="GO:0005975">
    <property type="term" value="P:carbohydrate metabolic process"/>
    <property type="evidence" value="ECO:0007669"/>
    <property type="project" value="InterPro"/>
</dbReference>
<evidence type="ECO:0000259" key="9">
    <source>
        <dbReference type="Pfam" id="PF21317"/>
    </source>
</evidence>
<name>A0A830H555_9CHLO</name>